<dbReference type="EMBL" id="VBQZ03000078">
    <property type="protein sequence ID" value="MXQ92085.1"/>
    <property type="molecule type" value="Genomic_DNA"/>
</dbReference>
<dbReference type="GO" id="GO:0045111">
    <property type="term" value="C:intermediate filament cytoskeleton"/>
    <property type="evidence" value="ECO:0007669"/>
    <property type="project" value="TreeGrafter"/>
</dbReference>
<dbReference type="PANTHER" id="PTHR14332">
    <property type="entry name" value="DISRUPTED IN SCHIZOPHRENIA 1 PROTEIN"/>
    <property type="match status" value="1"/>
</dbReference>
<feature type="coiled-coil region" evidence="1">
    <location>
        <begin position="205"/>
        <end position="246"/>
    </location>
</feature>
<evidence type="ECO:0000256" key="1">
    <source>
        <dbReference type="SAM" id="Coils"/>
    </source>
</evidence>
<accession>A0A6B0RQC1</accession>
<dbReference type="PANTHER" id="PTHR14332:SF3">
    <property type="entry name" value="DISRUPTED IN SCHIZOPHRENIA 1 PROTEIN"/>
    <property type="match status" value="1"/>
</dbReference>
<proteinExistence type="predicted"/>
<evidence type="ECO:0000313" key="2">
    <source>
        <dbReference type="EMBL" id="MXQ92085.1"/>
    </source>
</evidence>
<keyword evidence="1" id="KW-0175">Coiled coil</keyword>
<dbReference type="AlphaFoldDB" id="A0A6B0RQC1"/>
<evidence type="ECO:0008006" key="4">
    <source>
        <dbReference type="Google" id="ProtNLM"/>
    </source>
</evidence>
<name>A0A6B0RQC1_9CETA</name>
<feature type="coiled-coil region" evidence="1">
    <location>
        <begin position="117"/>
        <end position="144"/>
    </location>
</feature>
<gene>
    <name evidence="2" type="ORF">E5288_WYG009864</name>
</gene>
<dbReference type="Proteomes" id="UP000322234">
    <property type="component" value="Unassembled WGS sequence"/>
</dbReference>
<dbReference type="GO" id="GO:0001764">
    <property type="term" value="P:neuron migration"/>
    <property type="evidence" value="ECO:0007669"/>
    <property type="project" value="TreeGrafter"/>
</dbReference>
<sequence length="727" mass="80820">MEAKAASSGGPHDHPRLLSLPFTLKASQGLADAAQTSGGSPGLECQTLPLLDTDAASSCSLDPLWFEASSSADAQRWDPLLSRCEPALLHCLQGQRRRLEVKSLRLKLQKLQDKAIEEDDYDKAEMIQQRLEALEKERSSLHFQLPSQQPALSALLGHLGAQAQASLRWAAQRAGGDDPQARLRMDPKTLEAAAQDSLRVSITRRDWLLREKQQLQKEIETLQARMSVLEAKDQQLRREIEEQERLLPWQGCDLVGGLSLGELQEVTKTLQDTLALAEQIPLHAEPPETIRSLQERIKSLSLSLKEITAKVCVSERLCSALRKKVNDIETQLPALFEAKMLAISGNHFCTAKELTEEIRSLTLEREALEGLLHKLLVLSSRNVQKLGSVKEDYSRLRQELDQGRAAYETSVKVNTMKYMEMLEEKLHSCKCPLLGKVWEADLEACRLLIQSLQLQEARGSLFADERQTDDLGGGTYTMALATPLRSHLEDGRKNPLQAFEEWTVHLTPSPHCASSEQKEESYIFSAELGEKCETIGKKLLYLEDQLHVAIHSHDEDLIHILLILQMEHLLSYFNSSSYQTLSGIQLKSWKRDCDHHGVIDERTETLRCCSLTIVCTGLMRIWGPGFFPLAPMKRSGMGRGGVGAQERCGHLAPTAGLAQVNLALGGTKGSGPVQASQPLRLLPVDGAFLFARQQLCPSLLALGMKESSQDCGHRACRGITVDKEKII</sequence>
<dbReference type="InterPro" id="IPR026081">
    <property type="entry name" value="DISC1"/>
</dbReference>
<organism evidence="2 3">
    <name type="scientific">Bos mutus</name>
    <name type="common">wild yak</name>
    <dbReference type="NCBI Taxonomy" id="72004"/>
    <lineage>
        <taxon>Eukaryota</taxon>
        <taxon>Metazoa</taxon>
        <taxon>Chordata</taxon>
        <taxon>Craniata</taxon>
        <taxon>Vertebrata</taxon>
        <taxon>Euteleostomi</taxon>
        <taxon>Mammalia</taxon>
        <taxon>Eutheria</taxon>
        <taxon>Laurasiatheria</taxon>
        <taxon>Artiodactyla</taxon>
        <taxon>Ruminantia</taxon>
        <taxon>Pecora</taxon>
        <taxon>Bovidae</taxon>
        <taxon>Bovinae</taxon>
        <taxon>Bos</taxon>
    </lineage>
</organism>
<dbReference type="GO" id="GO:0005815">
    <property type="term" value="C:microtubule organizing center"/>
    <property type="evidence" value="ECO:0007669"/>
    <property type="project" value="TreeGrafter"/>
</dbReference>
<keyword evidence="3" id="KW-1185">Reference proteome</keyword>
<reference evidence="2" key="1">
    <citation type="submission" date="2019-10" db="EMBL/GenBank/DDBJ databases">
        <title>The sequence and de novo assembly of the wild yak genome.</title>
        <authorList>
            <person name="Liu Y."/>
        </authorList>
    </citation>
    <scope>NUCLEOTIDE SEQUENCE [LARGE SCALE GENOMIC DNA]</scope>
    <source>
        <strain evidence="2">WY2019</strain>
    </source>
</reference>
<evidence type="ECO:0000313" key="3">
    <source>
        <dbReference type="Proteomes" id="UP000322234"/>
    </source>
</evidence>
<protein>
    <recommendedName>
        <fullName evidence="4">Disrupted in schizophrenia 1 protein</fullName>
    </recommendedName>
</protein>
<comment type="caution">
    <text evidence="2">The sequence shown here is derived from an EMBL/GenBank/DDBJ whole genome shotgun (WGS) entry which is preliminary data.</text>
</comment>
<dbReference type="GO" id="GO:0005874">
    <property type="term" value="C:microtubule"/>
    <property type="evidence" value="ECO:0007669"/>
    <property type="project" value="TreeGrafter"/>
</dbReference>
<dbReference type="GO" id="GO:0060271">
    <property type="term" value="P:cilium assembly"/>
    <property type="evidence" value="ECO:0007669"/>
    <property type="project" value="TreeGrafter"/>
</dbReference>